<name>A0AAX2F579_9BACT</name>
<dbReference type="Proteomes" id="UP000184105">
    <property type="component" value="Unassembled WGS sequence"/>
</dbReference>
<organism evidence="1 2">
    <name type="scientific">Prevotella scopos JCM 17725</name>
    <dbReference type="NCBI Taxonomy" id="1236518"/>
    <lineage>
        <taxon>Bacteria</taxon>
        <taxon>Pseudomonadati</taxon>
        <taxon>Bacteroidota</taxon>
        <taxon>Bacteroidia</taxon>
        <taxon>Bacteroidales</taxon>
        <taxon>Prevotellaceae</taxon>
        <taxon>Prevotella</taxon>
    </lineage>
</organism>
<gene>
    <name evidence="1" type="ORF">SAMN05444364_12226</name>
</gene>
<keyword evidence="2" id="KW-1185">Reference proteome</keyword>
<accession>A0AAX2F579</accession>
<dbReference type="EMBL" id="FQWA01000022">
    <property type="protein sequence ID" value="SHF97070.1"/>
    <property type="molecule type" value="Genomic_DNA"/>
</dbReference>
<evidence type="ECO:0000313" key="2">
    <source>
        <dbReference type="Proteomes" id="UP000184105"/>
    </source>
</evidence>
<evidence type="ECO:0000313" key="1">
    <source>
        <dbReference type="EMBL" id="SHF97070.1"/>
    </source>
</evidence>
<dbReference type="AlphaFoldDB" id="A0AAX2F579"/>
<comment type="caution">
    <text evidence="1">The sequence shown here is derived from an EMBL/GenBank/DDBJ whole genome shotgun (WGS) entry which is preliminary data.</text>
</comment>
<reference evidence="1 2" key="1">
    <citation type="submission" date="2016-11" db="EMBL/GenBank/DDBJ databases">
        <authorList>
            <person name="Varghese N."/>
            <person name="Submissions S."/>
        </authorList>
    </citation>
    <scope>NUCLEOTIDE SEQUENCE [LARGE SCALE GENOMIC DNA]</scope>
    <source>
        <strain evidence="1 2">DSM 22613</strain>
    </source>
</reference>
<protein>
    <submittedName>
        <fullName evidence="1">Uncharacterized protein</fullName>
    </submittedName>
</protein>
<sequence>MLVNKSKLEIINAETSASTVTQNKESMSKETFTLPTSQKAQNQYDNIGAYNQLQAMMKAGQKLSVKFYTGKDNKPCAWIESKQVAGFRYELKDTSFKGLMNYLISGEVTDFDSSPMKVQPLKEGTNYALLVLKLMLEEDWGIQFTPLFRGRSNYITAQKVLWKGKIYFQIPRTEENIELLRDYNVAI</sequence>
<proteinExistence type="predicted"/>